<evidence type="ECO:0000256" key="2">
    <source>
        <dbReference type="ARBA" id="ARBA00023002"/>
    </source>
</evidence>
<dbReference type="PANTHER" id="PTHR43673:SF10">
    <property type="entry name" value="NADH DEHYDROGENASE_NAD(P)H NITROREDUCTASE XCC3605-RELATED"/>
    <property type="match status" value="1"/>
</dbReference>
<dbReference type="RefSeq" id="WP_073590237.1">
    <property type="nucleotide sequence ID" value="NZ_FRFD01000011.1"/>
</dbReference>
<gene>
    <name evidence="4" type="ORF">SAMN02745217_03582</name>
</gene>
<sequence>MIHKIEAFLHISLKAIKETARFITGSSKPRDKYEMEMLIIAHALEKGMVNKDPRLGYGVEKAIRLIELMGQYLNRYGRRKYAIEESIAVLDAYIEFSNAKKVNIEKVVSGRRKLYQKYKIIPNTSEYKGGAKTYTRQELLDTGVIEPEKFFERRRSVRNFSGEKVSDKIIQRAAELAANAPSACNRQPSKIRYSETRIVNDEIGSYIAGNAGFKENISTYLVVSAKVSGYQNNEMFAWYIDGGIFTAYVMQAFFSLGIGSCIFQWEQFCKNENKIKRLLDIQSDECIIAIIAIGQYEETVKCVCAQRKSIREILIKINNKGE</sequence>
<evidence type="ECO:0000313" key="5">
    <source>
        <dbReference type="Proteomes" id="UP000184612"/>
    </source>
</evidence>
<name>A0A1M7YI75_9FIRM</name>
<dbReference type="CDD" id="cd02062">
    <property type="entry name" value="Nitro_FMN_reductase"/>
    <property type="match status" value="1"/>
</dbReference>
<dbReference type="InterPro" id="IPR000415">
    <property type="entry name" value="Nitroreductase-like"/>
</dbReference>
<dbReference type="Pfam" id="PF00881">
    <property type="entry name" value="Nitroreductase"/>
    <property type="match status" value="1"/>
</dbReference>
<dbReference type="InterPro" id="IPR029479">
    <property type="entry name" value="Nitroreductase"/>
</dbReference>
<accession>A0A1M7YI75</accession>
<dbReference type="GO" id="GO:0016491">
    <property type="term" value="F:oxidoreductase activity"/>
    <property type="evidence" value="ECO:0007669"/>
    <property type="project" value="UniProtKB-KW"/>
</dbReference>
<evidence type="ECO:0000313" key="4">
    <source>
        <dbReference type="EMBL" id="SHO52320.1"/>
    </source>
</evidence>
<reference evidence="4 5" key="1">
    <citation type="submission" date="2016-12" db="EMBL/GenBank/DDBJ databases">
        <authorList>
            <person name="Song W.-J."/>
            <person name="Kurnit D.M."/>
        </authorList>
    </citation>
    <scope>NUCLEOTIDE SEQUENCE [LARGE SCALE GENOMIC DNA]</scope>
    <source>
        <strain evidence="4 5">DSM 12503</strain>
    </source>
</reference>
<organism evidence="4 5">
    <name type="scientific">Anaerocolumna xylanovorans DSM 12503</name>
    <dbReference type="NCBI Taxonomy" id="1121345"/>
    <lineage>
        <taxon>Bacteria</taxon>
        <taxon>Bacillati</taxon>
        <taxon>Bacillota</taxon>
        <taxon>Clostridia</taxon>
        <taxon>Lachnospirales</taxon>
        <taxon>Lachnospiraceae</taxon>
        <taxon>Anaerocolumna</taxon>
    </lineage>
</organism>
<evidence type="ECO:0000256" key="1">
    <source>
        <dbReference type="ARBA" id="ARBA00007118"/>
    </source>
</evidence>
<dbReference type="AlphaFoldDB" id="A0A1M7YI75"/>
<dbReference type="Proteomes" id="UP000184612">
    <property type="component" value="Unassembled WGS sequence"/>
</dbReference>
<dbReference type="PANTHER" id="PTHR43673">
    <property type="entry name" value="NAD(P)H NITROREDUCTASE YDGI-RELATED"/>
    <property type="match status" value="1"/>
</dbReference>
<comment type="similarity">
    <text evidence="1">Belongs to the nitroreductase family.</text>
</comment>
<dbReference type="EMBL" id="FRFD01000011">
    <property type="protein sequence ID" value="SHO52320.1"/>
    <property type="molecule type" value="Genomic_DNA"/>
</dbReference>
<feature type="domain" description="Nitroreductase" evidence="3">
    <location>
        <begin position="153"/>
        <end position="191"/>
    </location>
</feature>
<keyword evidence="5" id="KW-1185">Reference proteome</keyword>
<keyword evidence="2" id="KW-0560">Oxidoreductase</keyword>
<evidence type="ECO:0000259" key="3">
    <source>
        <dbReference type="Pfam" id="PF00881"/>
    </source>
</evidence>
<dbReference type="OrthoDB" id="9802760at2"/>
<dbReference type="Gene3D" id="3.40.109.10">
    <property type="entry name" value="NADH Oxidase"/>
    <property type="match status" value="1"/>
</dbReference>
<protein>
    <submittedName>
        <fullName evidence="4">Nitroreductase</fullName>
    </submittedName>
</protein>
<dbReference type="STRING" id="1121345.SAMN02745217_03582"/>
<dbReference type="SUPFAM" id="SSF55469">
    <property type="entry name" value="FMN-dependent nitroreductase-like"/>
    <property type="match status" value="1"/>
</dbReference>
<proteinExistence type="inferred from homology"/>